<dbReference type="Pfam" id="PF00425">
    <property type="entry name" value="Chorismate_bind"/>
    <property type="match status" value="1"/>
</dbReference>
<dbReference type="EC" id="5.4.4.2" evidence="3"/>
<dbReference type="PRINTS" id="PR00095">
    <property type="entry name" value="ANTSNTHASEI"/>
</dbReference>
<keyword evidence="4" id="KW-0413">Isomerase</keyword>
<evidence type="ECO:0000259" key="6">
    <source>
        <dbReference type="Pfam" id="PF00425"/>
    </source>
</evidence>
<dbReference type="PANTHER" id="PTHR42839:SF2">
    <property type="entry name" value="ISOCHORISMATE SYNTHASE ENTC"/>
    <property type="match status" value="1"/>
</dbReference>
<comment type="catalytic activity">
    <reaction evidence="1">
        <text>chorismate = isochorismate</text>
        <dbReference type="Rhea" id="RHEA:18985"/>
        <dbReference type="ChEBI" id="CHEBI:29748"/>
        <dbReference type="ChEBI" id="CHEBI:29780"/>
        <dbReference type="EC" id="5.4.4.2"/>
    </reaction>
</comment>
<evidence type="ECO:0000256" key="3">
    <source>
        <dbReference type="ARBA" id="ARBA00012824"/>
    </source>
</evidence>
<dbReference type="InterPro" id="IPR005801">
    <property type="entry name" value="ADC_synthase"/>
</dbReference>
<evidence type="ECO:0000256" key="4">
    <source>
        <dbReference type="ARBA" id="ARBA00023235"/>
    </source>
</evidence>
<dbReference type="EMBL" id="CAEZWD010000031">
    <property type="protein sequence ID" value="CAB4646090.1"/>
    <property type="molecule type" value="Genomic_DNA"/>
</dbReference>
<dbReference type="AlphaFoldDB" id="A0A6J6K8S0"/>
<evidence type="ECO:0000256" key="2">
    <source>
        <dbReference type="ARBA" id="ARBA00005297"/>
    </source>
</evidence>
<proteinExistence type="inferred from homology"/>
<evidence type="ECO:0000256" key="5">
    <source>
        <dbReference type="ARBA" id="ARBA00041564"/>
    </source>
</evidence>
<sequence>MTSLAADQESILYVRTVEIPDIPNLLALLPADGGLAWINGLATNQMGIVGWGEVTRSSFHGPERFSRAQRWWSQQCATSKGDEPIAFASFAFDKDPGNSVLVIPEVAIIRNQTGTRLTITSDVAISDAQLAGVLSDINRPRVVSQGLNNVTWLPGSRPVSEWQAAVDSAVARINAGELDKVVLARDIVAQLDEPIHIGALLIRLNESFPECWTFCVDGLVGATPELLIRRDGEHVTSRVLAGTMRRSRDTDRDGQLAAELLDSDKDQEEHVYAVESVAAALATHCTDLNVPERPFILRLANVQHLATDVTGELVDAAPALALAASLHPTAAVCGTPTERATHVIKELEGMDRGRYSAPVGWLAANGNGEFGIALRCALVETDDRKTLRLFAGCGIVAGSTGESEVAESQAKFAAMKSALE</sequence>
<dbReference type="InterPro" id="IPR019999">
    <property type="entry name" value="Anth_synth_I-like"/>
</dbReference>
<reference evidence="7" key="1">
    <citation type="submission" date="2020-05" db="EMBL/GenBank/DDBJ databases">
        <authorList>
            <person name="Chiriac C."/>
            <person name="Salcher M."/>
            <person name="Ghai R."/>
            <person name="Kavagutti S V."/>
        </authorList>
    </citation>
    <scope>NUCLEOTIDE SEQUENCE</scope>
</reference>
<dbReference type="GO" id="GO:0009697">
    <property type="term" value="P:salicylic acid biosynthetic process"/>
    <property type="evidence" value="ECO:0007669"/>
    <property type="project" value="TreeGrafter"/>
</dbReference>
<gene>
    <name evidence="7" type="ORF">UFOPK2171_00397</name>
</gene>
<accession>A0A6J6K8S0</accession>
<evidence type="ECO:0000256" key="1">
    <source>
        <dbReference type="ARBA" id="ARBA00000799"/>
    </source>
</evidence>
<dbReference type="SUPFAM" id="SSF56322">
    <property type="entry name" value="ADC synthase"/>
    <property type="match status" value="1"/>
</dbReference>
<name>A0A6J6K8S0_9ZZZZ</name>
<dbReference type="NCBIfam" id="TIGR00543">
    <property type="entry name" value="isochor_syn"/>
    <property type="match status" value="1"/>
</dbReference>
<evidence type="ECO:0000313" key="7">
    <source>
        <dbReference type="EMBL" id="CAB4646090.1"/>
    </source>
</evidence>
<dbReference type="InterPro" id="IPR015890">
    <property type="entry name" value="Chorismate_C"/>
</dbReference>
<dbReference type="PANTHER" id="PTHR42839">
    <property type="entry name" value="ISOCHORISMATE SYNTHASE ENTC"/>
    <property type="match status" value="1"/>
</dbReference>
<dbReference type="Gene3D" id="3.60.120.10">
    <property type="entry name" value="Anthranilate synthase"/>
    <property type="match status" value="1"/>
</dbReference>
<dbReference type="InterPro" id="IPR004561">
    <property type="entry name" value="IsoChor_synthase"/>
</dbReference>
<protein>
    <recommendedName>
        <fullName evidence="3">isochorismate synthase</fullName>
        <ecNumber evidence="3">5.4.4.2</ecNumber>
    </recommendedName>
    <alternativeName>
        <fullName evidence="5">Isochorismate mutase</fullName>
    </alternativeName>
</protein>
<dbReference type="GO" id="GO:0008909">
    <property type="term" value="F:isochorismate synthase activity"/>
    <property type="evidence" value="ECO:0007669"/>
    <property type="project" value="UniProtKB-EC"/>
</dbReference>
<organism evidence="7">
    <name type="scientific">freshwater metagenome</name>
    <dbReference type="NCBI Taxonomy" id="449393"/>
    <lineage>
        <taxon>unclassified sequences</taxon>
        <taxon>metagenomes</taxon>
        <taxon>ecological metagenomes</taxon>
    </lineage>
</organism>
<feature type="domain" description="Chorismate-utilising enzyme C-terminal" evidence="6">
    <location>
        <begin position="161"/>
        <end position="411"/>
    </location>
</feature>
<comment type="similarity">
    <text evidence="2">Belongs to the isochorismate synthase family.</text>
</comment>